<dbReference type="InterPro" id="IPR013783">
    <property type="entry name" value="Ig-like_fold"/>
</dbReference>
<dbReference type="PROSITE" id="PS50093">
    <property type="entry name" value="PKD"/>
    <property type="match status" value="1"/>
</dbReference>
<dbReference type="NCBIfam" id="TIGR04183">
    <property type="entry name" value="Por_Secre_tail"/>
    <property type="match status" value="1"/>
</dbReference>
<evidence type="ECO:0000313" key="4">
    <source>
        <dbReference type="EMBL" id="TWP29428.1"/>
    </source>
</evidence>
<dbReference type="Gene3D" id="2.60.40.10">
    <property type="entry name" value="Immunoglobulins"/>
    <property type="match status" value="1"/>
</dbReference>
<dbReference type="OrthoDB" id="9805017at2"/>
<organism evidence="4 5">
    <name type="scientific">Apibacter muscae</name>
    <dbReference type="NCBI Taxonomy" id="2509004"/>
    <lineage>
        <taxon>Bacteria</taxon>
        <taxon>Pseudomonadati</taxon>
        <taxon>Bacteroidota</taxon>
        <taxon>Flavobacteriia</taxon>
        <taxon>Flavobacteriales</taxon>
        <taxon>Weeksellaceae</taxon>
        <taxon>Apibacter</taxon>
    </lineage>
</organism>
<evidence type="ECO:0000313" key="5">
    <source>
        <dbReference type="Proteomes" id="UP000319499"/>
    </source>
</evidence>
<sequence>MADGTSDKNYGTNGEVTYTNLGYIGSTIQKDDKVLVTCTDNQNKLRYLLRIGQDGYLDSSFGAQGKALIPNIFTRLSTDIVSKSLGEIIISGSDFFSSNSFQALQFTSNGSIDKSFGTEDGLLSINDINDSSFNAATNIKIKTLKDGNLLFFANVETVDGILKVIVQKTTPDGKKILFNKEHIQIDNFFFQDLLIKEITELNNGNLLFSGSTDSSMTPNISYYLLDAKGDIVENFGIKGVLSFNHSSPGSMLNESTIGTIEKNNGDLISIGNYQTGTKRKSKLALYKFNVKGEMDSSFGTQGVLMFGSKKPVQKLTSIILQKEDKILFSSNDSRIVRIDNQGKIDGSYFQIENEIDNYDLVSSISNDDNIIGEILPVSFVTSPVGKSGSNIILDENGNKINYYGIDGLNQTTTIIDMIKLPNGRYLTNLVYKNGNDTGRRLLISDINGSNDKTIFNTYSNINNEKIYSLILQNEDKFLFIKSGVLSLGHEFDSGARNQGIYRCNFNGEMDPTFQPKMSFLPDNLLVQPDYKIIGIKNNLISRWLQNGDIDATFGNNGTLNLNELLSEEVNVYRYTIRTDNKLIFVIENSKGALEVIRLNTDGSLDSSFANQGKYTVDHSKRLISLKTQSDDKLLLLYLHTDGYYEMIRLHAEGQLDTTFTNQGKISFEESLNLQGLLLQSNDQPLVFGTQKIEEDEYITFIRISNQQFIAPKGEILEDQEVLRQNEPITFSLQTTGEPIDYLWRFEDGSNSITSTESHPVVTFKSLGVHKIHLTVTYSDSYISDIEKNILIEENESTEIILNPKPEPDTSISSETRVSPNPTHGVLNFKMKGNTKKVEVQILDLSGRQIAEYSFVGEQGNINIQHLTSGVYFIKLSSEEFSNVQKIIKN</sequence>
<dbReference type="Gene3D" id="2.80.10.50">
    <property type="match status" value="3"/>
</dbReference>
<evidence type="ECO:0000259" key="3">
    <source>
        <dbReference type="PROSITE" id="PS50093"/>
    </source>
</evidence>
<dbReference type="InterPro" id="IPR013431">
    <property type="entry name" value="Delta_60_rpt"/>
</dbReference>
<dbReference type="Proteomes" id="UP000319499">
    <property type="component" value="Unassembled WGS sequence"/>
</dbReference>
<evidence type="ECO:0000256" key="1">
    <source>
        <dbReference type="ARBA" id="ARBA00022729"/>
    </source>
</evidence>
<dbReference type="Pfam" id="PF17164">
    <property type="entry name" value="DUF5122"/>
    <property type="match status" value="1"/>
</dbReference>
<feature type="domain" description="PKD" evidence="3">
    <location>
        <begin position="725"/>
        <end position="798"/>
    </location>
</feature>
<feature type="compositionally biased region" description="Polar residues" evidence="2">
    <location>
        <begin position="809"/>
        <end position="821"/>
    </location>
</feature>
<gene>
    <name evidence="4" type="ORF">ETU09_03000</name>
</gene>
<protein>
    <submittedName>
        <fullName evidence="4">T9SS type A sorting domain-containing protein</fullName>
    </submittedName>
</protein>
<dbReference type="EMBL" id="SELH01000014">
    <property type="protein sequence ID" value="TWP29428.1"/>
    <property type="molecule type" value="Genomic_DNA"/>
</dbReference>
<dbReference type="AlphaFoldDB" id="A0A563DGR3"/>
<dbReference type="InterPro" id="IPR000601">
    <property type="entry name" value="PKD_dom"/>
</dbReference>
<comment type="caution">
    <text evidence="4">The sequence shown here is derived from an EMBL/GenBank/DDBJ whole genome shotgun (WGS) entry which is preliminary data.</text>
</comment>
<dbReference type="Pfam" id="PF18962">
    <property type="entry name" value="Por_Secre_tail"/>
    <property type="match status" value="1"/>
</dbReference>
<dbReference type="NCBIfam" id="TIGR02608">
    <property type="entry name" value="delta_60_rpt"/>
    <property type="match status" value="5"/>
</dbReference>
<proteinExistence type="predicted"/>
<feature type="region of interest" description="Disordered" evidence="2">
    <location>
        <begin position="804"/>
        <end position="824"/>
    </location>
</feature>
<reference evidence="4 5" key="1">
    <citation type="submission" date="2019-02" db="EMBL/GenBank/DDBJ databases">
        <title>Apibacter muscae sp. nov.: a novel member of the house fly microbiota.</title>
        <authorList>
            <person name="Park R."/>
        </authorList>
    </citation>
    <scope>NUCLEOTIDE SEQUENCE [LARGE SCALE GENOMIC DNA]</scope>
    <source>
        <strain evidence="4 5">AL1</strain>
    </source>
</reference>
<dbReference type="CDD" id="cd00146">
    <property type="entry name" value="PKD"/>
    <property type="match status" value="1"/>
</dbReference>
<dbReference type="RefSeq" id="WP_146291818.1">
    <property type="nucleotide sequence ID" value="NZ_SELH01000014.1"/>
</dbReference>
<dbReference type="Pfam" id="PF00801">
    <property type="entry name" value="PKD"/>
    <property type="match status" value="1"/>
</dbReference>
<evidence type="ECO:0000256" key="2">
    <source>
        <dbReference type="SAM" id="MobiDB-lite"/>
    </source>
</evidence>
<accession>A0A563DGR3</accession>
<keyword evidence="1" id="KW-0732">Signal</keyword>
<dbReference type="InterPro" id="IPR035986">
    <property type="entry name" value="PKD_dom_sf"/>
</dbReference>
<dbReference type="InterPro" id="IPR026444">
    <property type="entry name" value="Secre_tail"/>
</dbReference>
<name>A0A563DGR3_9FLAO</name>
<dbReference type="SUPFAM" id="SSF49299">
    <property type="entry name" value="PKD domain"/>
    <property type="match status" value="1"/>
</dbReference>
<keyword evidence="5" id="KW-1185">Reference proteome</keyword>